<dbReference type="InterPro" id="IPR035810">
    <property type="entry name" value="PEBP_euk"/>
</dbReference>
<sequence length="279" mass="31184">MRNSFAMVSVLLGISRLFRLLTRTPRLIFRDHHQEEEEAQRRGRQFGGRARAVHIPILEGQQQHQQQGSQGSVGRLMGKSGSKPGASVPVELTGNMAADAFLKNGIVPDIVDKPPTETAAATYEGNTIIVDFGNELTPTQVKSPPQVTWAAEEGYLYTLIMTDPDAPNRSNPKFREWHHWLIVNIPGNDIGRGEVLTDYIGAAPPKESGLHRYVFLVYRQQGKLTCNENRLPNNSTANRGKFKTKVFATKYKLGNPVAGNFFQAQWDDWVPQLYAGMKK</sequence>
<protein>
    <submittedName>
        <fullName evidence="4">PEBP1 protein</fullName>
    </submittedName>
</protein>
<dbReference type="EMBL" id="OV696688">
    <property type="protein sequence ID" value="CAH1258162.1"/>
    <property type="molecule type" value="Genomic_DNA"/>
</dbReference>
<evidence type="ECO:0000256" key="1">
    <source>
        <dbReference type="ARBA" id="ARBA00007091"/>
    </source>
</evidence>
<dbReference type="InterPro" id="IPR036610">
    <property type="entry name" value="PEBP-like_sf"/>
</dbReference>
<gene>
    <name evidence="4" type="primary">PEBP1</name>
    <name evidence="4" type="ORF">BLAG_LOCUS15825</name>
</gene>
<dbReference type="PROSITE" id="PS01220">
    <property type="entry name" value="PBP"/>
    <property type="match status" value="1"/>
</dbReference>
<feature type="compositionally biased region" description="Low complexity" evidence="2">
    <location>
        <begin position="60"/>
        <end position="72"/>
    </location>
</feature>
<evidence type="ECO:0000256" key="2">
    <source>
        <dbReference type="SAM" id="MobiDB-lite"/>
    </source>
</evidence>
<feature type="region of interest" description="Disordered" evidence="2">
    <location>
        <begin position="57"/>
        <end position="86"/>
    </location>
</feature>
<proteinExistence type="inferred from homology"/>
<dbReference type="InterPro" id="IPR001858">
    <property type="entry name" value="Phosphatidylethanolamine-bd_CS"/>
</dbReference>
<dbReference type="Proteomes" id="UP000838412">
    <property type="component" value="Chromosome 3"/>
</dbReference>
<name>A0A8J9ZNX3_BRALA</name>
<dbReference type="PANTHER" id="PTHR11362">
    <property type="entry name" value="PHOSPHATIDYLETHANOLAMINE-BINDING PROTEIN"/>
    <property type="match status" value="1"/>
</dbReference>
<feature type="chain" id="PRO_5035481917" evidence="3">
    <location>
        <begin position="20"/>
        <end position="279"/>
    </location>
</feature>
<evidence type="ECO:0000256" key="3">
    <source>
        <dbReference type="SAM" id="SignalP"/>
    </source>
</evidence>
<dbReference type="CDD" id="cd00866">
    <property type="entry name" value="PEBP_euk"/>
    <property type="match status" value="1"/>
</dbReference>
<keyword evidence="5" id="KW-1185">Reference proteome</keyword>
<keyword evidence="3" id="KW-0732">Signal</keyword>
<dbReference type="PANTHER" id="PTHR11362:SF44">
    <property type="entry name" value="PHOSPHATIDYLETHANOLAMINE-BINDING PROTEIN"/>
    <property type="match status" value="1"/>
</dbReference>
<organism evidence="4 5">
    <name type="scientific">Branchiostoma lanceolatum</name>
    <name type="common">Common lancelet</name>
    <name type="synonym">Amphioxus lanceolatum</name>
    <dbReference type="NCBI Taxonomy" id="7740"/>
    <lineage>
        <taxon>Eukaryota</taxon>
        <taxon>Metazoa</taxon>
        <taxon>Chordata</taxon>
        <taxon>Cephalochordata</taxon>
        <taxon>Leptocardii</taxon>
        <taxon>Amphioxiformes</taxon>
        <taxon>Branchiostomatidae</taxon>
        <taxon>Branchiostoma</taxon>
    </lineage>
</organism>
<feature type="signal peptide" evidence="3">
    <location>
        <begin position="1"/>
        <end position="19"/>
    </location>
</feature>
<dbReference type="Gene3D" id="3.90.280.10">
    <property type="entry name" value="PEBP-like"/>
    <property type="match status" value="1"/>
</dbReference>
<dbReference type="InterPro" id="IPR008914">
    <property type="entry name" value="PEBP"/>
</dbReference>
<comment type="similarity">
    <text evidence="1">Belongs to the phosphatidylethanolamine-binding protein family.</text>
</comment>
<accession>A0A8J9ZNX3</accession>
<dbReference type="Pfam" id="PF01161">
    <property type="entry name" value="PBP"/>
    <property type="match status" value="1"/>
</dbReference>
<dbReference type="OrthoDB" id="2506647at2759"/>
<evidence type="ECO:0000313" key="5">
    <source>
        <dbReference type="Proteomes" id="UP000838412"/>
    </source>
</evidence>
<reference evidence="4" key="1">
    <citation type="submission" date="2022-01" db="EMBL/GenBank/DDBJ databases">
        <authorList>
            <person name="Braso-Vives M."/>
        </authorList>
    </citation>
    <scope>NUCLEOTIDE SEQUENCE</scope>
</reference>
<dbReference type="AlphaFoldDB" id="A0A8J9ZNX3"/>
<evidence type="ECO:0000313" key="4">
    <source>
        <dbReference type="EMBL" id="CAH1258162.1"/>
    </source>
</evidence>
<dbReference type="SUPFAM" id="SSF49777">
    <property type="entry name" value="PEBP-like"/>
    <property type="match status" value="1"/>
</dbReference>